<evidence type="ECO:0000256" key="1">
    <source>
        <dbReference type="ARBA" id="ARBA00004571"/>
    </source>
</evidence>
<evidence type="ECO:0000313" key="14">
    <source>
        <dbReference type="Proteomes" id="UP000182660"/>
    </source>
</evidence>
<dbReference type="GeneID" id="61297528"/>
<gene>
    <name evidence="12" type="ORF">MT2528_3713</name>
    <name evidence="13" type="ORF">NVI5450_3911</name>
</gene>
<protein>
    <submittedName>
        <fullName evidence="13">Porin, putative</fullName>
    </submittedName>
</protein>
<accession>A0A1L0B7Z0</accession>
<reference evidence="13 15" key="2">
    <citation type="submission" date="2016-11" db="EMBL/GenBank/DDBJ databases">
        <authorList>
            <person name="Jaros S."/>
            <person name="Januszkiewicz K."/>
            <person name="Wedrychowicz H."/>
        </authorList>
    </citation>
    <scope>NUCLEOTIDE SEQUENCE [LARGE SCALE GENOMIC DNA]</scope>
    <source>
        <strain evidence="13">NVI 5450</strain>
    </source>
</reference>
<feature type="chain" id="PRO_5012408222" evidence="10">
    <location>
        <begin position="25"/>
        <end position="372"/>
    </location>
</feature>
<dbReference type="InterPro" id="IPR033900">
    <property type="entry name" value="Gram_neg_porin_domain"/>
</dbReference>
<dbReference type="AlphaFoldDB" id="A0A1L0B7Z0"/>
<evidence type="ECO:0000256" key="9">
    <source>
        <dbReference type="ARBA" id="ARBA00023237"/>
    </source>
</evidence>
<evidence type="ECO:0000256" key="4">
    <source>
        <dbReference type="ARBA" id="ARBA00022692"/>
    </source>
</evidence>
<keyword evidence="6" id="KW-0406">Ion transport</keyword>
<evidence type="ECO:0000313" key="15">
    <source>
        <dbReference type="Proteomes" id="UP000183794"/>
    </source>
</evidence>
<evidence type="ECO:0000256" key="5">
    <source>
        <dbReference type="ARBA" id="ARBA00022729"/>
    </source>
</evidence>
<keyword evidence="3" id="KW-1134">Transmembrane beta strand</keyword>
<keyword evidence="5 10" id="KW-0732">Signal</keyword>
<evidence type="ECO:0000256" key="6">
    <source>
        <dbReference type="ARBA" id="ARBA00023065"/>
    </source>
</evidence>
<evidence type="ECO:0000256" key="10">
    <source>
        <dbReference type="SAM" id="SignalP"/>
    </source>
</evidence>
<dbReference type="OrthoDB" id="8173690at2"/>
<dbReference type="Gene3D" id="2.40.160.10">
    <property type="entry name" value="Porin"/>
    <property type="match status" value="1"/>
</dbReference>
<dbReference type="SUPFAM" id="SSF56935">
    <property type="entry name" value="Porins"/>
    <property type="match status" value="1"/>
</dbReference>
<dbReference type="PRINTS" id="PR00184">
    <property type="entry name" value="NEISSPPORIN"/>
</dbReference>
<dbReference type="PANTHER" id="PTHR34501">
    <property type="entry name" value="PROTEIN YDDL-RELATED"/>
    <property type="match status" value="1"/>
</dbReference>
<dbReference type="Pfam" id="PF13609">
    <property type="entry name" value="Porin_4"/>
    <property type="match status" value="1"/>
</dbReference>
<dbReference type="RefSeq" id="WP_075473199.1">
    <property type="nucleotide sequence ID" value="NZ_CAWQZC010000025.1"/>
</dbReference>
<dbReference type="PANTHER" id="PTHR34501:SF2">
    <property type="entry name" value="OUTER MEMBRANE PORIN F-RELATED"/>
    <property type="match status" value="1"/>
</dbReference>
<dbReference type="GO" id="GO:0006811">
    <property type="term" value="P:monoatomic ion transport"/>
    <property type="evidence" value="ECO:0007669"/>
    <property type="project" value="UniProtKB-KW"/>
</dbReference>
<evidence type="ECO:0000256" key="7">
    <source>
        <dbReference type="ARBA" id="ARBA00023114"/>
    </source>
</evidence>
<dbReference type="CDD" id="cd00342">
    <property type="entry name" value="gram_neg_porins"/>
    <property type="match status" value="1"/>
</dbReference>
<evidence type="ECO:0000256" key="2">
    <source>
        <dbReference type="ARBA" id="ARBA00022448"/>
    </source>
</evidence>
<sequence>MNKLSLSTVSLAVSTALFSTGASAYVLGTENTGNVEVYGVVAVSAYGHTGDDTNVTDYSIDNETRIGFRGSKQMTDGINVIFQVESGYTDVDDWAGGGLGFRDTFVGVEGDYGKVTIGRQLTPMYEIVDWPFTNPGLGRVFDPAATGDIAYMYDRTESIRYFAPAMGNLNINVATGRAGSGEDAHWFGGAAKYKAFDTITLHATFEYGNNRQSKAAVDGVAAGHKIDENGVIVPVAAVAPIDAVVTDTFTYLVGFEAPILDTGISIAAAYKYGQAENIATKNVDSQGSYSVVAQYWNGPLGIKLGYAATEDVDSDDNSNTEKGSSVTSLQVMGVVNGFVPYVRLGMTDQLGWGASPLDDQEVFARVGLEYGF</sequence>
<dbReference type="EMBL" id="FPLJ01000079">
    <property type="protein sequence ID" value="SGY98767.1"/>
    <property type="molecule type" value="Genomic_DNA"/>
</dbReference>
<evidence type="ECO:0000313" key="13">
    <source>
        <dbReference type="EMBL" id="SGZ13188.1"/>
    </source>
</evidence>
<dbReference type="InterPro" id="IPR002299">
    <property type="entry name" value="Porin_Neis"/>
</dbReference>
<feature type="signal peptide" evidence="10">
    <location>
        <begin position="1"/>
        <end position="24"/>
    </location>
</feature>
<evidence type="ECO:0000256" key="8">
    <source>
        <dbReference type="ARBA" id="ARBA00023136"/>
    </source>
</evidence>
<dbReference type="EMBL" id="FPLD01000103">
    <property type="protein sequence ID" value="SGZ13188.1"/>
    <property type="molecule type" value="Genomic_DNA"/>
</dbReference>
<dbReference type="InterPro" id="IPR023614">
    <property type="entry name" value="Porin_dom_sf"/>
</dbReference>
<dbReference type="GO" id="GO:0015288">
    <property type="term" value="F:porin activity"/>
    <property type="evidence" value="ECO:0007669"/>
    <property type="project" value="UniProtKB-KW"/>
</dbReference>
<dbReference type="Proteomes" id="UP000183794">
    <property type="component" value="Unassembled WGS sequence"/>
</dbReference>
<feature type="domain" description="Porin" evidence="11">
    <location>
        <begin position="15"/>
        <end position="310"/>
    </location>
</feature>
<name>A0A1L0B7Z0_9GAMM</name>
<evidence type="ECO:0000259" key="11">
    <source>
        <dbReference type="Pfam" id="PF13609"/>
    </source>
</evidence>
<keyword evidence="4" id="KW-0812">Transmembrane</keyword>
<dbReference type="Proteomes" id="UP000182660">
    <property type="component" value="Unassembled WGS sequence"/>
</dbReference>
<dbReference type="InterPro" id="IPR050298">
    <property type="entry name" value="Gram-neg_bact_OMP"/>
</dbReference>
<reference evidence="12 14" key="1">
    <citation type="submission" date="2016-11" db="EMBL/GenBank/DDBJ databases">
        <authorList>
            <person name="Klemetsen T."/>
        </authorList>
    </citation>
    <scope>NUCLEOTIDE SEQUENCE [LARGE SCALE GENOMIC DNA]</scope>
    <source>
        <strain evidence="12">MT 2528</strain>
    </source>
</reference>
<evidence type="ECO:0000256" key="3">
    <source>
        <dbReference type="ARBA" id="ARBA00022452"/>
    </source>
</evidence>
<keyword evidence="7" id="KW-0626">Porin</keyword>
<dbReference type="GO" id="GO:0046930">
    <property type="term" value="C:pore complex"/>
    <property type="evidence" value="ECO:0007669"/>
    <property type="project" value="UniProtKB-KW"/>
</dbReference>
<proteinExistence type="predicted"/>
<comment type="subcellular location">
    <subcellularLocation>
        <location evidence="1">Cell outer membrane</location>
        <topology evidence="1">Multi-pass membrane protein</topology>
    </subcellularLocation>
</comment>
<keyword evidence="9" id="KW-0998">Cell outer membrane</keyword>
<evidence type="ECO:0000313" key="12">
    <source>
        <dbReference type="EMBL" id="SGY98767.1"/>
    </source>
</evidence>
<keyword evidence="8" id="KW-0472">Membrane</keyword>
<keyword evidence="2" id="KW-0813">Transport</keyword>
<organism evidence="13 15">
    <name type="scientific">Moritella viscosa</name>
    <dbReference type="NCBI Taxonomy" id="80854"/>
    <lineage>
        <taxon>Bacteria</taxon>
        <taxon>Pseudomonadati</taxon>
        <taxon>Pseudomonadota</taxon>
        <taxon>Gammaproteobacteria</taxon>
        <taxon>Alteromonadales</taxon>
        <taxon>Moritellaceae</taxon>
        <taxon>Moritella</taxon>
    </lineage>
</organism>
<keyword evidence="14" id="KW-1185">Reference proteome</keyword>
<dbReference type="GO" id="GO:0009279">
    <property type="term" value="C:cell outer membrane"/>
    <property type="evidence" value="ECO:0007669"/>
    <property type="project" value="UniProtKB-SubCell"/>
</dbReference>